<evidence type="ECO:0000256" key="4">
    <source>
        <dbReference type="ARBA" id="ARBA00022692"/>
    </source>
</evidence>
<evidence type="ECO:0000256" key="9">
    <source>
        <dbReference type="ARBA" id="ARBA00022989"/>
    </source>
</evidence>
<dbReference type="Proteomes" id="UP001151752">
    <property type="component" value="Chromosome 4"/>
</dbReference>
<proteinExistence type="predicted"/>
<evidence type="ECO:0000256" key="10">
    <source>
        <dbReference type="ARBA" id="ARBA00023136"/>
    </source>
</evidence>
<dbReference type="EMBL" id="JAPFFM010000010">
    <property type="protein sequence ID" value="KAJ6739445.1"/>
    <property type="molecule type" value="Genomic_DNA"/>
</dbReference>
<dbReference type="InterPro" id="IPR001245">
    <property type="entry name" value="Ser-Thr/Tyr_kinase_cat_dom"/>
</dbReference>
<keyword evidence="8" id="KW-0067">ATP-binding</keyword>
<reference evidence="13" key="2">
    <citation type="journal article" date="2023" name="Int. J. Mol. Sci.">
        <title>De Novo Assembly and Annotation of 11 Diverse Shrub Willow (Salix) Genomes Reveals Novel Gene Organization in Sex-Linked Regions.</title>
        <authorList>
            <person name="Hyden B."/>
            <person name="Feng K."/>
            <person name="Yates T.B."/>
            <person name="Jawdy S."/>
            <person name="Cereghino C."/>
            <person name="Smart L.B."/>
            <person name="Muchero W."/>
        </authorList>
    </citation>
    <scope>NUCLEOTIDE SEQUENCE</scope>
    <source>
        <tissue evidence="13">Shoot tip</tissue>
    </source>
</reference>
<protein>
    <recommendedName>
        <fullName evidence="12">Protein kinase domain-containing protein</fullName>
    </recommendedName>
</protein>
<reference evidence="13" key="1">
    <citation type="submission" date="2022-11" db="EMBL/GenBank/DDBJ databases">
        <authorList>
            <person name="Hyden B.L."/>
            <person name="Feng K."/>
            <person name="Yates T."/>
            <person name="Jawdy S."/>
            <person name="Smart L.B."/>
            <person name="Muchero W."/>
        </authorList>
    </citation>
    <scope>NUCLEOTIDE SEQUENCE</scope>
    <source>
        <tissue evidence="13">Shoot tip</tissue>
    </source>
</reference>
<keyword evidence="2" id="KW-0597">Phosphoprotein</keyword>
<evidence type="ECO:0000256" key="7">
    <source>
        <dbReference type="ARBA" id="ARBA00022741"/>
    </source>
</evidence>
<evidence type="ECO:0000256" key="6">
    <source>
        <dbReference type="ARBA" id="ARBA00022737"/>
    </source>
</evidence>
<evidence type="ECO:0000256" key="3">
    <source>
        <dbReference type="ARBA" id="ARBA00022614"/>
    </source>
</evidence>
<dbReference type="GO" id="GO:0016020">
    <property type="term" value="C:membrane"/>
    <property type="evidence" value="ECO:0007669"/>
    <property type="project" value="UniProtKB-SubCell"/>
</dbReference>
<dbReference type="PANTHER" id="PTHR48003">
    <property type="entry name" value="OS07G0626500 PROTEIN"/>
    <property type="match status" value="1"/>
</dbReference>
<dbReference type="PANTHER" id="PTHR48003:SF3">
    <property type="entry name" value="LEUCINE-RICH REPEAT PROTEIN KINASE FAMILY PROTEIN"/>
    <property type="match status" value="1"/>
</dbReference>
<dbReference type="Pfam" id="PF07714">
    <property type="entry name" value="PK_Tyr_Ser-Thr"/>
    <property type="match status" value="1"/>
</dbReference>
<evidence type="ECO:0000256" key="8">
    <source>
        <dbReference type="ARBA" id="ARBA00022840"/>
    </source>
</evidence>
<keyword evidence="4" id="KW-0812">Transmembrane</keyword>
<dbReference type="InterPro" id="IPR053059">
    <property type="entry name" value="Inactive_SerThr-Kinase_ABA"/>
</dbReference>
<evidence type="ECO:0000259" key="12">
    <source>
        <dbReference type="PROSITE" id="PS50011"/>
    </source>
</evidence>
<comment type="subcellular location">
    <subcellularLocation>
        <location evidence="1">Membrane</location>
        <topology evidence="1">Single-pass membrane protein</topology>
    </subcellularLocation>
</comment>
<organism evidence="13 14">
    <name type="scientific">Salix koriyanagi</name>
    <dbReference type="NCBI Taxonomy" id="2511006"/>
    <lineage>
        <taxon>Eukaryota</taxon>
        <taxon>Viridiplantae</taxon>
        <taxon>Streptophyta</taxon>
        <taxon>Embryophyta</taxon>
        <taxon>Tracheophyta</taxon>
        <taxon>Spermatophyta</taxon>
        <taxon>Magnoliopsida</taxon>
        <taxon>eudicotyledons</taxon>
        <taxon>Gunneridae</taxon>
        <taxon>Pentapetalae</taxon>
        <taxon>rosids</taxon>
        <taxon>fabids</taxon>
        <taxon>Malpighiales</taxon>
        <taxon>Salicaceae</taxon>
        <taxon>Saliceae</taxon>
        <taxon>Salix</taxon>
    </lineage>
</organism>
<keyword evidence="10" id="KW-0472">Membrane</keyword>
<dbReference type="FunFam" id="3.30.200.20:FF:000486">
    <property type="entry name" value="Leucine-rich repeat receptor-like protein kinase"/>
    <property type="match status" value="1"/>
</dbReference>
<dbReference type="PROSITE" id="PS50011">
    <property type="entry name" value="PROTEIN_KINASE_DOM"/>
    <property type="match status" value="1"/>
</dbReference>
<gene>
    <name evidence="13" type="ORF">OIU74_004253</name>
</gene>
<evidence type="ECO:0000256" key="1">
    <source>
        <dbReference type="ARBA" id="ARBA00004167"/>
    </source>
</evidence>
<keyword evidence="14" id="KW-1185">Reference proteome</keyword>
<dbReference type="InterPro" id="IPR011009">
    <property type="entry name" value="Kinase-like_dom_sf"/>
</dbReference>
<dbReference type="AlphaFoldDB" id="A0A9Q0UZT5"/>
<evidence type="ECO:0000256" key="2">
    <source>
        <dbReference type="ARBA" id="ARBA00022553"/>
    </source>
</evidence>
<dbReference type="SUPFAM" id="SSF56112">
    <property type="entry name" value="Protein kinase-like (PK-like)"/>
    <property type="match status" value="1"/>
</dbReference>
<dbReference type="InterPro" id="IPR000719">
    <property type="entry name" value="Prot_kinase_dom"/>
</dbReference>
<dbReference type="Gene3D" id="3.30.200.20">
    <property type="entry name" value="Phosphorylase Kinase, domain 1"/>
    <property type="match status" value="1"/>
</dbReference>
<keyword evidence="5" id="KW-0732">Signal</keyword>
<dbReference type="Gene3D" id="1.10.510.10">
    <property type="entry name" value="Transferase(Phosphotransferase) domain 1"/>
    <property type="match status" value="1"/>
</dbReference>
<evidence type="ECO:0000256" key="11">
    <source>
        <dbReference type="ARBA" id="ARBA00023170"/>
    </source>
</evidence>
<feature type="domain" description="Protein kinase" evidence="12">
    <location>
        <begin position="83"/>
        <end position="333"/>
    </location>
</feature>
<keyword evidence="7" id="KW-0547">Nucleotide-binding</keyword>
<evidence type="ECO:0000256" key="5">
    <source>
        <dbReference type="ARBA" id="ARBA00022729"/>
    </source>
</evidence>
<keyword evidence="3" id="KW-0433">Leucine-rich repeat</keyword>
<evidence type="ECO:0000313" key="14">
    <source>
        <dbReference type="Proteomes" id="UP001151752"/>
    </source>
</evidence>
<dbReference type="GO" id="GO:0005524">
    <property type="term" value="F:ATP binding"/>
    <property type="evidence" value="ECO:0007669"/>
    <property type="project" value="UniProtKB-KW"/>
</dbReference>
<keyword evidence="11" id="KW-0675">Receptor</keyword>
<sequence length="333" mass="36512">MGSAYDPGNTSSVPRKSIEHLKSITKDGGLTSTYLSSSNASPSNSPLSSEIPGVLRVKSPDKLAGNLHLFDGSLAFTAEELSCAPAEVVGRSCHGALYKATLDSGYVMAIKWLKEGIAKGKKDFAREVKKLGSIRHPNLVSLQGYYWGPRDHEKMIISKYVDAPCLAFYLQESEPRKLQSLSLDDRLRIAVNVARCLNYLHNERAIPHGNLKSTNILLEHPNMNPLLTDYSLHRILTSAGTAEQVLNAGALGYRPPEFASSNSGVVDLTDWVRLLSEENRSSECFHKLLMATPTAEAPRVLNEMLQVALRCILTASERPDMKTVFEDLSTIAS</sequence>
<evidence type="ECO:0000313" key="13">
    <source>
        <dbReference type="EMBL" id="KAJ6739445.1"/>
    </source>
</evidence>
<keyword evidence="9" id="KW-1133">Transmembrane helix</keyword>
<dbReference type="GO" id="GO:0004672">
    <property type="term" value="F:protein kinase activity"/>
    <property type="evidence" value="ECO:0007669"/>
    <property type="project" value="InterPro"/>
</dbReference>
<comment type="caution">
    <text evidence="13">The sequence shown here is derived from an EMBL/GenBank/DDBJ whole genome shotgun (WGS) entry which is preliminary data.</text>
</comment>
<keyword evidence="6" id="KW-0677">Repeat</keyword>
<accession>A0A9Q0UZT5</accession>
<name>A0A9Q0UZT5_9ROSI</name>